<sequence>MIAAIIEQDHDAGREFFADIGNATQPAWEGRADGMAAFANLWERHGITLDRAVAPHLSAVPQLRTDLDALLTQQRLVVERARDLVRRASGRDADGRWLTDFEGLKALFDDQCQRESSHLLPVIRDRVPPEEVAEMTRAARALREQRRG</sequence>
<dbReference type="EMBL" id="JAGINP010000034">
    <property type="protein sequence ID" value="MBP2296731.1"/>
    <property type="molecule type" value="Genomic_DNA"/>
</dbReference>
<organism evidence="1 2">
    <name type="scientific">Azospirillum rugosum</name>
    <dbReference type="NCBI Taxonomy" id="416170"/>
    <lineage>
        <taxon>Bacteria</taxon>
        <taxon>Pseudomonadati</taxon>
        <taxon>Pseudomonadota</taxon>
        <taxon>Alphaproteobacteria</taxon>
        <taxon>Rhodospirillales</taxon>
        <taxon>Azospirillaceae</taxon>
        <taxon>Azospirillum</taxon>
    </lineage>
</organism>
<dbReference type="Proteomes" id="UP000781958">
    <property type="component" value="Unassembled WGS sequence"/>
</dbReference>
<keyword evidence="2" id="KW-1185">Reference proteome</keyword>
<reference evidence="1 2" key="1">
    <citation type="submission" date="2021-03" db="EMBL/GenBank/DDBJ databases">
        <title>Genomic Encyclopedia of Type Strains, Phase III (KMG-III): the genomes of soil and plant-associated and newly described type strains.</title>
        <authorList>
            <person name="Whitman W."/>
        </authorList>
    </citation>
    <scope>NUCLEOTIDE SEQUENCE [LARGE SCALE GENOMIC DNA]</scope>
    <source>
        <strain evidence="1 2">IMMIB AFH-6</strain>
    </source>
</reference>
<proteinExistence type="predicted"/>
<evidence type="ECO:0000313" key="1">
    <source>
        <dbReference type="EMBL" id="MBP2296731.1"/>
    </source>
</evidence>
<dbReference type="Gene3D" id="1.20.120.520">
    <property type="entry name" value="nmb1532 protein domain like"/>
    <property type="match status" value="1"/>
</dbReference>
<protein>
    <recommendedName>
        <fullName evidence="3">Hemerythrin-like domain-containing protein</fullName>
    </recommendedName>
</protein>
<accession>A0ABS4SVY2</accession>
<dbReference type="RefSeq" id="WP_209772240.1">
    <property type="nucleotide sequence ID" value="NZ_JAGINP010000034.1"/>
</dbReference>
<evidence type="ECO:0008006" key="3">
    <source>
        <dbReference type="Google" id="ProtNLM"/>
    </source>
</evidence>
<gene>
    <name evidence="1" type="ORF">J2851_006549</name>
</gene>
<name>A0ABS4SVY2_9PROT</name>
<comment type="caution">
    <text evidence="1">The sequence shown here is derived from an EMBL/GenBank/DDBJ whole genome shotgun (WGS) entry which is preliminary data.</text>
</comment>
<evidence type="ECO:0000313" key="2">
    <source>
        <dbReference type="Proteomes" id="UP000781958"/>
    </source>
</evidence>